<dbReference type="InParanoid" id="A0A0C3EJW3"/>
<dbReference type="HOGENOM" id="CLU_1876665_0_0_1"/>
<reference evidence="1 2" key="1">
    <citation type="submission" date="2014-04" db="EMBL/GenBank/DDBJ databases">
        <authorList>
            <consortium name="DOE Joint Genome Institute"/>
            <person name="Kuo A."/>
            <person name="Kohler A."/>
            <person name="Nagy L.G."/>
            <person name="Floudas D."/>
            <person name="Copeland A."/>
            <person name="Barry K.W."/>
            <person name="Cichocki N."/>
            <person name="Veneault-Fourrey C."/>
            <person name="LaButti K."/>
            <person name="Lindquist E.A."/>
            <person name="Lipzen A."/>
            <person name="Lundell T."/>
            <person name="Morin E."/>
            <person name="Murat C."/>
            <person name="Sun H."/>
            <person name="Tunlid A."/>
            <person name="Henrissat B."/>
            <person name="Grigoriev I.V."/>
            <person name="Hibbett D.S."/>
            <person name="Martin F."/>
            <person name="Nordberg H.P."/>
            <person name="Cantor M.N."/>
            <person name="Hua S.X."/>
        </authorList>
    </citation>
    <scope>NUCLEOTIDE SEQUENCE [LARGE SCALE GENOMIC DNA]</scope>
    <source>
        <strain evidence="1 2">Foug A</strain>
    </source>
</reference>
<dbReference type="EMBL" id="KN822010">
    <property type="protein sequence ID" value="KIM68191.1"/>
    <property type="molecule type" value="Genomic_DNA"/>
</dbReference>
<organism evidence="1 2">
    <name type="scientific">Scleroderma citrinum Foug A</name>
    <dbReference type="NCBI Taxonomy" id="1036808"/>
    <lineage>
        <taxon>Eukaryota</taxon>
        <taxon>Fungi</taxon>
        <taxon>Dikarya</taxon>
        <taxon>Basidiomycota</taxon>
        <taxon>Agaricomycotina</taxon>
        <taxon>Agaricomycetes</taxon>
        <taxon>Agaricomycetidae</taxon>
        <taxon>Boletales</taxon>
        <taxon>Sclerodermatineae</taxon>
        <taxon>Sclerodermataceae</taxon>
        <taxon>Scleroderma</taxon>
    </lineage>
</organism>
<dbReference type="AlphaFoldDB" id="A0A0C3EJW3"/>
<dbReference type="STRING" id="1036808.A0A0C3EJW3"/>
<proteinExistence type="predicted"/>
<sequence>MYKLYRTTKIHTFQNVLNRKEPDEKNMKYVPKGYRCQELGSIYLKYHGVRQLIEENTGQSPWLRFAQGVVDGVYKEQHVLLGMVEAMVKKAEHLSNGNGLQNMSYNKAFDLFCLVLASTSPRAYKTFHHHFGGRSL</sequence>
<evidence type="ECO:0000313" key="2">
    <source>
        <dbReference type="Proteomes" id="UP000053989"/>
    </source>
</evidence>
<accession>A0A0C3EJW3</accession>
<reference evidence="2" key="2">
    <citation type="submission" date="2015-01" db="EMBL/GenBank/DDBJ databases">
        <title>Evolutionary Origins and Diversification of the Mycorrhizal Mutualists.</title>
        <authorList>
            <consortium name="DOE Joint Genome Institute"/>
            <consortium name="Mycorrhizal Genomics Consortium"/>
            <person name="Kohler A."/>
            <person name="Kuo A."/>
            <person name="Nagy L.G."/>
            <person name="Floudas D."/>
            <person name="Copeland A."/>
            <person name="Barry K.W."/>
            <person name="Cichocki N."/>
            <person name="Veneault-Fourrey C."/>
            <person name="LaButti K."/>
            <person name="Lindquist E.A."/>
            <person name="Lipzen A."/>
            <person name="Lundell T."/>
            <person name="Morin E."/>
            <person name="Murat C."/>
            <person name="Riley R."/>
            <person name="Ohm R."/>
            <person name="Sun H."/>
            <person name="Tunlid A."/>
            <person name="Henrissat B."/>
            <person name="Grigoriev I.V."/>
            <person name="Hibbett D.S."/>
            <person name="Martin F."/>
        </authorList>
    </citation>
    <scope>NUCLEOTIDE SEQUENCE [LARGE SCALE GENOMIC DNA]</scope>
    <source>
        <strain evidence="2">Foug A</strain>
    </source>
</reference>
<gene>
    <name evidence="1" type="ORF">SCLCIDRAFT_1009705</name>
</gene>
<keyword evidence="2" id="KW-1185">Reference proteome</keyword>
<dbReference type="Proteomes" id="UP000053989">
    <property type="component" value="Unassembled WGS sequence"/>
</dbReference>
<dbReference type="OrthoDB" id="2682612at2759"/>
<protein>
    <submittedName>
        <fullName evidence="1">Uncharacterized protein</fullName>
    </submittedName>
</protein>
<name>A0A0C3EJW3_9AGAM</name>
<evidence type="ECO:0000313" key="1">
    <source>
        <dbReference type="EMBL" id="KIM68191.1"/>
    </source>
</evidence>